<feature type="region of interest" description="Disordered" evidence="1">
    <location>
        <begin position="102"/>
        <end position="123"/>
    </location>
</feature>
<dbReference type="AlphaFoldDB" id="A0A1D8ISU7"/>
<dbReference type="Gene3D" id="2.60.120.10">
    <property type="entry name" value="Jelly Rolls"/>
    <property type="match status" value="1"/>
</dbReference>
<feature type="domain" description="Cupin type-2" evidence="2">
    <location>
        <begin position="21"/>
        <end position="92"/>
    </location>
</feature>
<accession>A0A1D8ISU7</accession>
<dbReference type="InterPro" id="IPR011051">
    <property type="entry name" value="RmlC_Cupin_sf"/>
</dbReference>
<evidence type="ECO:0000259" key="2">
    <source>
        <dbReference type="Pfam" id="PF07883"/>
    </source>
</evidence>
<evidence type="ECO:0000256" key="1">
    <source>
        <dbReference type="SAM" id="MobiDB-lite"/>
    </source>
</evidence>
<name>A0A1D8ISU7_9GAMM</name>
<dbReference type="InterPro" id="IPR013096">
    <property type="entry name" value="Cupin_2"/>
</dbReference>
<proteinExistence type="predicted"/>
<dbReference type="SUPFAM" id="SSF51182">
    <property type="entry name" value="RmlC-like cupins"/>
    <property type="match status" value="1"/>
</dbReference>
<dbReference type="InterPro" id="IPR014710">
    <property type="entry name" value="RmlC-like_jellyroll"/>
</dbReference>
<gene>
    <name evidence="3" type="ORF">BI364_02170</name>
</gene>
<dbReference type="KEGG" id="aprs:BI364_02170"/>
<evidence type="ECO:0000313" key="3">
    <source>
        <dbReference type="EMBL" id="AOU99477.1"/>
    </source>
</evidence>
<keyword evidence="4" id="KW-1185">Reference proteome</keyword>
<dbReference type="Pfam" id="PF07883">
    <property type="entry name" value="Cupin_2"/>
    <property type="match status" value="1"/>
</dbReference>
<organism evidence="3 4">
    <name type="scientific">Acidihalobacter yilgarnensis</name>
    <dbReference type="NCBI Taxonomy" id="2819280"/>
    <lineage>
        <taxon>Bacteria</taxon>
        <taxon>Pseudomonadati</taxon>
        <taxon>Pseudomonadota</taxon>
        <taxon>Gammaproteobacteria</taxon>
        <taxon>Chromatiales</taxon>
        <taxon>Ectothiorhodospiraceae</taxon>
        <taxon>Acidihalobacter</taxon>
    </lineage>
</organism>
<dbReference type="Proteomes" id="UP000095401">
    <property type="component" value="Chromosome"/>
</dbReference>
<evidence type="ECO:0000313" key="4">
    <source>
        <dbReference type="Proteomes" id="UP000095401"/>
    </source>
</evidence>
<protein>
    <recommendedName>
        <fullName evidence="2">Cupin type-2 domain-containing protein</fullName>
    </recommendedName>
</protein>
<dbReference type="EMBL" id="CP017415">
    <property type="protein sequence ID" value="AOU99477.1"/>
    <property type="molecule type" value="Genomic_DNA"/>
</dbReference>
<sequence>MAPDGSTVRVLLRMRGGSMARFELAAGQISAAVMHRSVTEIWYVLEGCGELWRRQASHEEIVALEPGICLTLPCGVHFQFRAAPDTPLAVIAATLPPWPGDGEAARVDGPWTPGGTPPARGIT</sequence>
<reference evidence="4" key="1">
    <citation type="submission" date="2016-09" db="EMBL/GenBank/DDBJ databases">
        <title>Acidihalobacter prosperus F5.</title>
        <authorList>
            <person name="Khaleque H.N."/>
            <person name="Ramsay J.P."/>
            <person name="Kaksonen A.H."/>
            <person name="Boxall N.J."/>
            <person name="Watkin E.L.J."/>
        </authorList>
    </citation>
    <scope>NUCLEOTIDE SEQUENCE [LARGE SCALE GENOMIC DNA]</scope>
    <source>
        <strain evidence="4">F5</strain>
    </source>
</reference>